<evidence type="ECO:0000313" key="2">
    <source>
        <dbReference type="Proteomes" id="UP000253606"/>
    </source>
</evidence>
<dbReference type="Proteomes" id="UP000253606">
    <property type="component" value="Chromosome"/>
</dbReference>
<accession>A0A2Z5FZ00</accession>
<dbReference type="AlphaFoldDB" id="A0A2Z5FZ00"/>
<protein>
    <submittedName>
        <fullName evidence="1">Uncharacterized protein</fullName>
    </submittedName>
</protein>
<evidence type="ECO:0000313" key="1">
    <source>
        <dbReference type="EMBL" id="AXC12091.1"/>
    </source>
</evidence>
<reference evidence="1 2" key="1">
    <citation type="journal article" date="2018" name="Front. Microbiol.">
        <title>Hydrolytic Capabilities as a Key to Environmental Success: Chitinolytic and Cellulolytic Acidobacteria From Acidic Sub-arctic Soils and Boreal Peatlands.</title>
        <authorList>
            <person name="Belova S.E."/>
            <person name="Ravin N.V."/>
            <person name="Pankratov T.A."/>
            <person name="Rakitin A.L."/>
            <person name="Ivanova A.A."/>
            <person name="Beletsky A.V."/>
            <person name="Mardanov A.V."/>
            <person name="Sinninghe Damste J.S."/>
            <person name="Dedysh S.N."/>
        </authorList>
    </citation>
    <scope>NUCLEOTIDE SEQUENCE [LARGE SCALE GENOMIC DNA]</scope>
    <source>
        <strain evidence="1 2">SBC82</strain>
    </source>
</reference>
<dbReference type="KEGG" id="abas:ACPOL_2783"/>
<dbReference type="EMBL" id="CP030840">
    <property type="protein sequence ID" value="AXC12091.1"/>
    <property type="molecule type" value="Genomic_DNA"/>
</dbReference>
<gene>
    <name evidence="1" type="ORF">ACPOL_2783</name>
</gene>
<name>A0A2Z5FZ00_9BACT</name>
<proteinExistence type="predicted"/>
<sequence length="72" mass="8238">MEPTLHVTHERHIGCSMAHVIQKILKRMNCAVSIMANGITHQPNSRSEVRLHTAKETLPVVEFVTKLDLYFQ</sequence>
<organism evidence="1 2">
    <name type="scientific">Acidisarcina polymorpha</name>
    <dbReference type="NCBI Taxonomy" id="2211140"/>
    <lineage>
        <taxon>Bacteria</taxon>
        <taxon>Pseudomonadati</taxon>
        <taxon>Acidobacteriota</taxon>
        <taxon>Terriglobia</taxon>
        <taxon>Terriglobales</taxon>
        <taxon>Acidobacteriaceae</taxon>
        <taxon>Acidisarcina</taxon>
    </lineage>
</organism>
<keyword evidence="2" id="KW-1185">Reference proteome</keyword>